<dbReference type="InterPro" id="IPR005604">
    <property type="entry name" value="Phage_T7_tail_fibre-like_N"/>
</dbReference>
<evidence type="ECO:0000313" key="5">
    <source>
        <dbReference type="EMBL" id="CAB4176142.1"/>
    </source>
</evidence>
<protein>
    <submittedName>
        <fullName evidence="5">Bacteriophage T7 tail fibre protein</fullName>
    </submittedName>
</protein>
<evidence type="ECO:0000256" key="1">
    <source>
        <dbReference type="ARBA" id="ARBA00004328"/>
    </source>
</evidence>
<organism evidence="5">
    <name type="scientific">uncultured Caudovirales phage</name>
    <dbReference type="NCBI Taxonomy" id="2100421"/>
    <lineage>
        <taxon>Viruses</taxon>
        <taxon>Duplodnaviria</taxon>
        <taxon>Heunggongvirae</taxon>
        <taxon>Uroviricota</taxon>
        <taxon>Caudoviricetes</taxon>
        <taxon>Peduoviridae</taxon>
        <taxon>Maltschvirus</taxon>
        <taxon>Maltschvirus maltsch</taxon>
    </lineage>
</organism>
<evidence type="ECO:0000256" key="2">
    <source>
        <dbReference type="ARBA" id="ARBA00022732"/>
    </source>
</evidence>
<keyword evidence="2" id="KW-1227">Viral tail protein</keyword>
<accession>A0A6J5PYC3</accession>
<dbReference type="GO" id="GO:0098015">
    <property type="term" value="C:virus tail"/>
    <property type="evidence" value="ECO:0007669"/>
    <property type="project" value="UniProtKB-KW"/>
</dbReference>
<dbReference type="Pfam" id="PF19264">
    <property type="entry name" value="DUF5907"/>
    <property type="match status" value="1"/>
</dbReference>
<reference evidence="5" key="1">
    <citation type="submission" date="2020-05" db="EMBL/GenBank/DDBJ databases">
        <authorList>
            <person name="Chiriac C."/>
            <person name="Salcher M."/>
            <person name="Ghai R."/>
            <person name="Kavagutti S V."/>
        </authorList>
    </citation>
    <scope>NUCLEOTIDE SEQUENCE</scope>
</reference>
<feature type="domain" description="Bacteriophage T7 tail fibre protein-like N-terminal" evidence="4">
    <location>
        <begin position="13"/>
        <end position="122"/>
    </location>
</feature>
<proteinExistence type="predicted"/>
<dbReference type="InterPro" id="IPR045571">
    <property type="entry name" value="DUF5907"/>
</dbReference>
<evidence type="ECO:0000259" key="4">
    <source>
        <dbReference type="Pfam" id="PF03906"/>
    </source>
</evidence>
<gene>
    <name evidence="5" type="ORF">UFOVP995_6</name>
</gene>
<dbReference type="Pfam" id="PF03906">
    <property type="entry name" value="Phage_T7_tail"/>
    <property type="match status" value="1"/>
</dbReference>
<dbReference type="EMBL" id="LR796934">
    <property type="protein sequence ID" value="CAB4176142.1"/>
    <property type="molecule type" value="Genomic_DNA"/>
</dbReference>
<sequence>MPAFYELNYYARTFYSGNGGTQDFLVTFYGGAPLEPGHIKVYVNQTEVFSGWSLVTINNATYVHFDIPPDGASAGNVMLRRVTPATAATRVIDFSDGSVLTASDLDKSQLNSLYVSQESSDLFLDQGGAGVSINFAETITGSKTFTGTTTIAPEGFLKFTQGLDIIADKTQNGKQYVLGANGITGDVHWEETTINPGSLPSSVVQADIPYSPQVISAPKTFTGSTVISGGLKVTGTSVSGQALVSNTSDGTVAWSPIVNAIKLGSGTAVSSTGTVVITPASIGALSAGASGGTQTVAGPVNFTGSVGLGDNAAADTLTVQSDLNLAIGNEAAGKVLTCIDADGSAAWLPAAATGITSVNGNYGPTVTITPASLGAAALGGAPQTIAAVTSFSSNVNLGSVATDTVTINAKLKYPVNGYAAGKVLFSQTDGEAVWGSLPASVASVNGYTGIGNSGAVTLSAADVSAVGVSGDQNIGGVKTFTGTAKAAAAEITGTLKYNVGANLQGKVLTADASGNATWAAPAATGVTSVNNQSGPTVSLSAADVGAVSVGNTQDITGAKTFTNNVTLGTDANDIIVIGGELQIPGATANGQVLMSSAGNKAIWQTPTAAGVTMVNGATGPILISADSLGAYTPAGAYPLPIASTTVTGIMKIGSGLTLVNGAVSVNQNATLPIASSSVLGGIKVGSNLAIDANGVLSAGITGTNGVTKFNNRYGDVTPATADYTAAQVTNAVDTNSAQDITASKKFTAIQTVSTANGAVGNSGSVGVSINPTGIIKAQSSAVNTHVIEAISPGGGVMAWVDSDGDATFSGKVTANGGFESSAGMTIGQNASSIINITGSLQVLGGGFPGIGKVLTCQDNTVGAVAWQTPANAPVSTVNTMTGAIALSLDGEVNTTGNLGGVTKSTTQTIGGAKTFTANQVFQANVTLGDAPADTILVPGTLKITSGGPGAGKYLQSDVNGNASWQTIASAPVSSVNGATGAITIIADGTETSTTKSLGAVDKTTNQSIGGNKTFTGVTTFSGDVNIGTTTASTLTVTATPAFVNGALVGRILTCANSTTGASQWSDPVVPPVTSVNGRTGVVVVTADDVTTGIGAVTKSTTQTINSTKTFSVPQTFSSDVTLGANNTHNVTVNGTLVIPSNGGNGRVLTCNASNQGVWTVPLITSVNSQTGSVVITPGSIGAATTADISTLTSQVTSATTAATNASTAAASALSTANSKLSYVSTSPTDVGGTPAYLLTGNGTDASPLQVLNAPPVGPAAGDLIGSYPSPTLGANKVTYGKMQQVSTGSRLLGNAAAGTTAANVTEISLGAGLGFTSGQLTNTAIPTVSASGANTFTGANTFQGNVTVGDAAADVLTVNATMSTVAPVTLGAVSSAQQITINGPLKITSGSPGVGQVLTSNADGVATWEPSAANPYTPSSTAIGSTQMLGWTTNNQAGISGLWCFPTPSLIVEYATGGGSNPQIRIAAGYGTWKARKMDGYSNTELTLTDTLGPTRSTFEASVRWMLVRVS</sequence>
<name>A0A6J5PYC3_9CAUD</name>
<comment type="subcellular location">
    <subcellularLocation>
        <location evidence="1">Virion</location>
    </subcellularLocation>
</comment>
<evidence type="ECO:0000256" key="3">
    <source>
        <dbReference type="ARBA" id="ARBA00022844"/>
    </source>
</evidence>
<keyword evidence="3" id="KW-0946">Virion</keyword>